<dbReference type="Proteomes" id="UP000310754">
    <property type="component" value="Unassembled WGS sequence"/>
</dbReference>
<comment type="caution">
    <text evidence="1">The sequence shown here is derived from an EMBL/GenBank/DDBJ whole genome shotgun (WGS) entry which is preliminary data.</text>
</comment>
<dbReference type="EMBL" id="SSOA01000001">
    <property type="protein sequence ID" value="THF53632.1"/>
    <property type="molecule type" value="Genomic_DNA"/>
</dbReference>
<dbReference type="AlphaFoldDB" id="A0A4S4A557"/>
<name>A0A4S4A557_9HYPH</name>
<organism evidence="1 2">
    <name type="scientific">Allorhizobium terrae</name>
    <dbReference type="NCBI Taxonomy" id="1848972"/>
    <lineage>
        <taxon>Bacteria</taxon>
        <taxon>Pseudomonadati</taxon>
        <taxon>Pseudomonadota</taxon>
        <taxon>Alphaproteobacteria</taxon>
        <taxon>Hyphomicrobiales</taxon>
        <taxon>Rhizobiaceae</taxon>
        <taxon>Rhizobium/Agrobacterium group</taxon>
        <taxon>Allorhizobium</taxon>
    </lineage>
</organism>
<accession>A0A4S4A557</accession>
<keyword evidence="2" id="KW-1185">Reference proteome</keyword>
<evidence type="ECO:0000313" key="2">
    <source>
        <dbReference type="Proteomes" id="UP000310754"/>
    </source>
</evidence>
<evidence type="ECO:0000313" key="1">
    <source>
        <dbReference type="EMBL" id="THF53632.1"/>
    </source>
</evidence>
<proteinExistence type="predicted"/>
<dbReference type="RefSeq" id="WP_190234666.1">
    <property type="nucleotide sequence ID" value="NZ_SSOA01000001.1"/>
</dbReference>
<reference evidence="1 2" key="1">
    <citation type="submission" date="2019-04" db="EMBL/GenBank/DDBJ databases">
        <title>Rhizobium terrae sp. nov., isolated from a paddy soil.</title>
        <authorList>
            <person name="Lin S.-Y."/>
            <person name="Hameed A."/>
            <person name="Huang H.-I."/>
            <person name="Young C.-C."/>
        </authorList>
    </citation>
    <scope>NUCLEOTIDE SEQUENCE [LARGE SCALE GENOMIC DNA]</scope>
    <source>
        <strain evidence="1 2">CC-HIH110</strain>
    </source>
</reference>
<gene>
    <name evidence="1" type="ORF">E6C51_00445</name>
</gene>
<protein>
    <submittedName>
        <fullName evidence="1">Uncharacterized protein</fullName>
    </submittedName>
</protein>
<sequence>MMKEKSKMVQKLNSSTMDTQALEQDLRAQSRALCAKLVTAHGQEHDDALRQDIADIAASMLVLTATREGAASPIPALLKPALLEKRDDTAAPAKGKLIEKVQAMAPELIKL</sequence>